<evidence type="ECO:0000313" key="4">
    <source>
        <dbReference type="Proteomes" id="UP000502118"/>
    </source>
</evidence>
<protein>
    <recommendedName>
        <fullName evidence="5">Lipoprotein</fullName>
    </recommendedName>
</protein>
<feature type="coiled-coil region" evidence="1">
    <location>
        <begin position="228"/>
        <end position="262"/>
    </location>
</feature>
<gene>
    <name evidence="3" type="ORF">HLA92_00160</name>
</gene>
<feature type="signal peptide" evidence="2">
    <location>
        <begin position="1"/>
        <end position="20"/>
    </location>
</feature>
<evidence type="ECO:0000256" key="1">
    <source>
        <dbReference type="SAM" id="Coils"/>
    </source>
</evidence>
<keyword evidence="1" id="KW-0175">Coiled coil</keyword>
<organism evidence="3 4">
    <name type="scientific">Mycoplasma miroungirhinis</name>
    <dbReference type="NCBI Taxonomy" id="754516"/>
    <lineage>
        <taxon>Bacteria</taxon>
        <taxon>Bacillati</taxon>
        <taxon>Mycoplasmatota</taxon>
        <taxon>Mollicutes</taxon>
        <taxon>Mycoplasmataceae</taxon>
        <taxon>Mycoplasma</taxon>
    </lineage>
</organism>
<feature type="coiled-coil region" evidence="1">
    <location>
        <begin position="526"/>
        <end position="560"/>
    </location>
</feature>
<evidence type="ECO:0000256" key="2">
    <source>
        <dbReference type="SAM" id="SignalP"/>
    </source>
</evidence>
<keyword evidence="2" id="KW-0732">Signal</keyword>
<accession>A0A6M4JAF9</accession>
<dbReference type="EMBL" id="CP053097">
    <property type="protein sequence ID" value="QJR43880.1"/>
    <property type="molecule type" value="Genomic_DNA"/>
</dbReference>
<name>A0A6M4JAF9_9MOLU</name>
<proteinExistence type="predicted"/>
<reference evidence="3 4" key="1">
    <citation type="submission" date="2020-05" db="EMBL/GenBank/DDBJ databases">
        <title>Novel Mycoplasma species detected in Mirounga angustirostris (northern elephant seal) from the USA.</title>
        <authorList>
            <person name="Volokhov D.V."/>
        </authorList>
    </citation>
    <scope>NUCLEOTIDE SEQUENCE [LARGE SCALE GENOMIC DNA]</scope>
    <source>
        <strain evidence="3 4">Mirounga ES2806-NAS</strain>
    </source>
</reference>
<evidence type="ECO:0008006" key="5">
    <source>
        <dbReference type="Google" id="ProtNLM"/>
    </source>
</evidence>
<feature type="chain" id="PRO_5026819849" description="Lipoprotein" evidence="2">
    <location>
        <begin position="21"/>
        <end position="1045"/>
    </location>
</feature>
<feature type="coiled-coil region" evidence="1">
    <location>
        <begin position="54"/>
        <end position="102"/>
    </location>
</feature>
<dbReference type="AlphaFoldDB" id="A0A6M4JAF9"/>
<dbReference type="RefSeq" id="WP_171112356.1">
    <property type="nucleotide sequence ID" value="NZ_CP053097.1"/>
</dbReference>
<dbReference type="PROSITE" id="PS51257">
    <property type="entry name" value="PROKAR_LIPOPROTEIN"/>
    <property type="match status" value="1"/>
</dbReference>
<evidence type="ECO:0000313" key="3">
    <source>
        <dbReference type="EMBL" id="QJR43880.1"/>
    </source>
</evidence>
<keyword evidence="4" id="KW-1185">Reference proteome</keyword>
<dbReference type="KEGG" id="mmio:HLA92_00160"/>
<sequence length="1045" mass="123011">MKKKILLSSLTLLTVSPVFVLVSCQNNQTNQQVEKETELNKLVEKLKTDKTKTQRKTEQELTDLNKKLNDANQENLNFETKNAELNEKLEELSKEVEKLSGTKIQRNQKSAKDLFLIITNFLTEDLPNAIKLQNPTSFESNSDLFNRIKSSVLDTKENLKDTPEDFANLWTWESAILFTLNRASLVNDYIDDPRNPVTVITPKSPYMDDLFNWRIHDLELIIDQVNKNTYEQNEKEKILKQLQEIKQEYENAKNNSSLLSHQISSWYKLEQESEQGVVGKFINLKSEHNRSLLPSLKLPQFKISLFPVYKQIIDEDFKEKTKNKLSSLLRDYQFLLNNKASSFINSVSYDRLNKKIKKVALELSAALLSNNIDYFNEFQVWKDVDTFVLDAKSILLEAFFVETDKKKMQMDEEVDNQLNETKDGSLAKEFKETYEAKSKLKNNEAKYLYKDFYTKYNKLINNIKNDSHNDYTQSFDRYTKYLVLKRELELAKQIINLHTDLNEDLDNVDLKELLKWDNSAKYDNQIRTAQKNKERDEESYTQQKEKINELIVEFDEENDQASDYIESASEKAKEISELFITNFDPTIDEHNNVKGIWGHMYGDYNSNKIINLMRDYNKLVQTINKNYKDDQYDEDELKQKAKEIFTSSQNVKKILFGDENDQQDDDNLSIYGKFNKAHEDFNYGEVDTTVYDSQVSIIRDYQELLNYLANFANQDKDDIDTEKLTKELQIKIQFIKLKLSELENIYTEQGKWKDLSSAEEEQMKLLDSVKDTLKTNLMEIQEVIEELITPSDENEEFEIDGDKLVELAEKANEFLTSIGTLYDGFSPLTSLYETTISDYETNIRRATKKKENIPQTAKILSGQEIFVLLRYWKNTQETNFNKILLDDKTYQDKELAKFLHQETKFATQTRESYRNILKVDGSENSFDVEEQENQETPITAKTIYQEFNDLETKYAKSLLTWFKDHSENNKNDLLETRKKYYEYLNSFKDKNIYLSNSYIRFGSDLYIYDENEPDEHVVAAHFLDFYIKTQAVTDIMENLYEKYIK</sequence>
<dbReference type="Proteomes" id="UP000502118">
    <property type="component" value="Chromosome"/>
</dbReference>